<organism evidence="1 2">
    <name type="scientific">Castor canadensis</name>
    <name type="common">American beaver</name>
    <dbReference type="NCBI Taxonomy" id="51338"/>
    <lineage>
        <taxon>Eukaryota</taxon>
        <taxon>Metazoa</taxon>
        <taxon>Chordata</taxon>
        <taxon>Craniata</taxon>
        <taxon>Vertebrata</taxon>
        <taxon>Euteleostomi</taxon>
        <taxon>Mammalia</taxon>
        <taxon>Eutheria</taxon>
        <taxon>Euarchontoglires</taxon>
        <taxon>Glires</taxon>
        <taxon>Rodentia</taxon>
        <taxon>Castorimorpha</taxon>
        <taxon>Castoridae</taxon>
        <taxon>Castor</taxon>
    </lineage>
</organism>
<accession>A0AC58K2F8</accession>
<name>A0AC58K2F8_CASCN</name>
<proteinExistence type="predicted"/>
<protein>
    <submittedName>
        <fullName evidence="2">Uncharacterized protein CFAP97D2 isoform X1</fullName>
    </submittedName>
</protein>
<dbReference type="Proteomes" id="UP001732720">
    <property type="component" value="Chromosome 10"/>
</dbReference>
<evidence type="ECO:0000313" key="2">
    <source>
        <dbReference type="RefSeq" id="XP_073899011.1"/>
    </source>
</evidence>
<dbReference type="RefSeq" id="XP_073899011.1">
    <property type="nucleotide sequence ID" value="XM_074042910.1"/>
</dbReference>
<sequence length="192" mass="22831">MHRIPLLTSSCANGNLQRAWEKAYQDHRKKVQNAQPLVDTCAPLTFSHLHLKLKKLKLEEERLSVIDRDNRLLLEKVASVMRTRGQTDSRSNFTHRSLNWEKRKQELHRVQKENKIILERITNAEPWYRAQRWWEDWARGERLQAAMAKHPQTWLAHLMKSEQVPCSHRSHSAVTRRGTHPLFPSKLTRRKK</sequence>
<evidence type="ECO:0000313" key="1">
    <source>
        <dbReference type="Proteomes" id="UP001732720"/>
    </source>
</evidence>
<reference evidence="2" key="1">
    <citation type="submission" date="2025-08" db="UniProtKB">
        <authorList>
            <consortium name="RefSeq"/>
        </authorList>
    </citation>
    <scope>IDENTIFICATION</scope>
</reference>
<keyword evidence="1" id="KW-1185">Reference proteome</keyword>
<gene>
    <name evidence="2" type="primary">Cfap97d2</name>
</gene>